<dbReference type="InterPro" id="IPR020845">
    <property type="entry name" value="AMP-binding_CS"/>
</dbReference>
<dbReference type="GO" id="GO:0031177">
    <property type="term" value="F:phosphopantetheine binding"/>
    <property type="evidence" value="ECO:0007669"/>
    <property type="project" value="TreeGrafter"/>
</dbReference>
<sequence>MAGTGSVLSRLLEAASADPAAPALIDGARVVGYGELLDAARGVAADIPADAGRLIGIRMGRGWAAVAAMIGVLSTGRAYVPVDPAYPEPRQRYIEADARLGHVVEDGPDGPRVLRLGGDPGHEVPDNAMYVIYTSGSTGAPKGVVVTQDNVTSLLDAATADVRIRPGRRWSIFHSLSFDFSVWEVWGALLSGGCGVLVDRETALDPQLFGELLRDAHVNVLSIVPSAFAGLVRAAAKSGLRLPDLGTVVFGGEAVRLGDVAQWWQAGVAPECAMINMYGITETTVHVTACRLTPDALASATPGRTPIGRPLSNATVRVSRDGGATVCADGEPGEMIVLGAGVSEGYLDRPGLTAERFPVLDGQRAYRSGDWGVRTPDGELCYVGRIDNQVKIRGHRIELGEIEGILEQHDDIAAAACVIHRADGRPERLVAYVVGRAVAPEPRALRGWMATRVPAHLVPTRIVPLEELPMTAHGKVDRAALSERAAEQFEAAA</sequence>
<dbReference type="Pfam" id="PF13193">
    <property type="entry name" value="AMP-binding_C"/>
    <property type="match status" value="1"/>
</dbReference>
<evidence type="ECO:0000259" key="1">
    <source>
        <dbReference type="Pfam" id="PF00501"/>
    </source>
</evidence>
<keyword evidence="4" id="KW-1185">Reference proteome</keyword>
<dbReference type="Proteomes" id="UP000676325">
    <property type="component" value="Unassembled WGS sequence"/>
</dbReference>
<evidence type="ECO:0000313" key="4">
    <source>
        <dbReference type="Proteomes" id="UP000676325"/>
    </source>
</evidence>
<accession>A0A941E8G0</accession>
<dbReference type="PANTHER" id="PTHR45527:SF1">
    <property type="entry name" value="FATTY ACID SYNTHASE"/>
    <property type="match status" value="1"/>
</dbReference>
<dbReference type="PANTHER" id="PTHR45527">
    <property type="entry name" value="NONRIBOSOMAL PEPTIDE SYNTHETASE"/>
    <property type="match status" value="1"/>
</dbReference>
<comment type="caution">
    <text evidence="3">The sequence shown here is derived from an EMBL/GenBank/DDBJ whole genome shotgun (WGS) entry which is preliminary data.</text>
</comment>
<dbReference type="GO" id="GO:0005829">
    <property type="term" value="C:cytosol"/>
    <property type="evidence" value="ECO:0007669"/>
    <property type="project" value="TreeGrafter"/>
</dbReference>
<dbReference type="EMBL" id="JAGSOH010000008">
    <property type="protein sequence ID" value="MBR7825727.1"/>
    <property type="molecule type" value="Genomic_DNA"/>
</dbReference>
<dbReference type="InterPro" id="IPR042099">
    <property type="entry name" value="ANL_N_sf"/>
</dbReference>
<evidence type="ECO:0000313" key="3">
    <source>
        <dbReference type="EMBL" id="MBR7825727.1"/>
    </source>
</evidence>
<dbReference type="PROSITE" id="PS00455">
    <property type="entry name" value="AMP_BINDING"/>
    <property type="match status" value="1"/>
</dbReference>
<proteinExistence type="predicted"/>
<dbReference type="Gene3D" id="3.30.300.30">
    <property type="match status" value="1"/>
</dbReference>
<dbReference type="Pfam" id="PF00501">
    <property type="entry name" value="AMP-binding"/>
    <property type="match status" value="1"/>
</dbReference>
<dbReference type="InterPro" id="IPR000873">
    <property type="entry name" value="AMP-dep_synth/lig_dom"/>
</dbReference>
<dbReference type="InterPro" id="IPR010071">
    <property type="entry name" value="AA_adenyl_dom"/>
</dbReference>
<feature type="domain" description="AMP-dependent synthetase/ligase" evidence="1">
    <location>
        <begin position="13"/>
        <end position="347"/>
    </location>
</feature>
<dbReference type="InterPro" id="IPR025110">
    <property type="entry name" value="AMP-bd_C"/>
</dbReference>
<protein>
    <submittedName>
        <fullName evidence="3">Amino acid adenylation domain-containing protein</fullName>
    </submittedName>
</protein>
<evidence type="ECO:0000259" key="2">
    <source>
        <dbReference type="Pfam" id="PF13193"/>
    </source>
</evidence>
<feature type="domain" description="AMP-binding enzyme C-terminal" evidence="2">
    <location>
        <begin position="401"/>
        <end position="475"/>
    </location>
</feature>
<dbReference type="GO" id="GO:0043041">
    <property type="term" value="P:amino acid activation for nonribosomal peptide biosynthetic process"/>
    <property type="evidence" value="ECO:0007669"/>
    <property type="project" value="TreeGrafter"/>
</dbReference>
<dbReference type="RefSeq" id="WP_212516879.1">
    <property type="nucleotide sequence ID" value="NZ_JAGSOH010000008.1"/>
</dbReference>
<dbReference type="Gene3D" id="3.40.50.12780">
    <property type="entry name" value="N-terminal domain of ligase-like"/>
    <property type="match status" value="1"/>
</dbReference>
<dbReference type="SUPFAM" id="SSF56801">
    <property type="entry name" value="Acetyl-CoA synthetase-like"/>
    <property type="match status" value="1"/>
</dbReference>
<dbReference type="NCBIfam" id="TIGR01733">
    <property type="entry name" value="AA-adenyl-dom"/>
    <property type="match status" value="1"/>
</dbReference>
<organism evidence="3 4">
    <name type="scientific">Actinospica acidithermotolerans</name>
    <dbReference type="NCBI Taxonomy" id="2828514"/>
    <lineage>
        <taxon>Bacteria</taxon>
        <taxon>Bacillati</taxon>
        <taxon>Actinomycetota</taxon>
        <taxon>Actinomycetes</taxon>
        <taxon>Catenulisporales</taxon>
        <taxon>Actinospicaceae</taxon>
        <taxon>Actinospica</taxon>
    </lineage>
</organism>
<name>A0A941E8G0_9ACTN</name>
<reference evidence="3" key="1">
    <citation type="submission" date="2021-04" db="EMBL/GenBank/DDBJ databases">
        <title>Genome based classification of Actinospica acidithermotolerans sp. nov., an actinobacterium isolated from an Indonesian hot spring.</title>
        <authorList>
            <person name="Kusuma A.B."/>
            <person name="Putra K.E."/>
            <person name="Nafisah S."/>
            <person name="Loh J."/>
            <person name="Nouioui I."/>
            <person name="Goodfellow M."/>
        </authorList>
    </citation>
    <scope>NUCLEOTIDE SEQUENCE</scope>
    <source>
        <strain evidence="3">MGRD01-02</strain>
    </source>
</reference>
<dbReference type="InterPro" id="IPR045851">
    <property type="entry name" value="AMP-bd_C_sf"/>
</dbReference>
<dbReference type="GO" id="GO:0044550">
    <property type="term" value="P:secondary metabolite biosynthetic process"/>
    <property type="evidence" value="ECO:0007669"/>
    <property type="project" value="TreeGrafter"/>
</dbReference>
<gene>
    <name evidence="3" type="ORF">KDK95_05360</name>
</gene>
<dbReference type="AlphaFoldDB" id="A0A941E8G0"/>